<dbReference type="EMBL" id="LLYB01000080">
    <property type="protein sequence ID" value="KRR21625.1"/>
    <property type="molecule type" value="Genomic_DNA"/>
</dbReference>
<evidence type="ECO:0000313" key="3">
    <source>
        <dbReference type="Proteomes" id="UP000051660"/>
    </source>
</evidence>
<dbReference type="AlphaFoldDB" id="A0A0R3MN86"/>
<accession>A0A0R3MN86</accession>
<name>A0A0R3MN86_9BRAD</name>
<evidence type="ECO:0000313" key="2">
    <source>
        <dbReference type="EMBL" id="KRR21625.1"/>
    </source>
</evidence>
<feature type="region of interest" description="Disordered" evidence="1">
    <location>
        <begin position="33"/>
        <end position="68"/>
    </location>
</feature>
<reference evidence="2 3" key="1">
    <citation type="submission" date="2014-03" db="EMBL/GenBank/DDBJ databases">
        <title>Bradyrhizobium valentinum sp. nov., isolated from effective nodules of Lupinus mariae-josephae, a lupine endemic of basic-lime soils in Eastern Spain.</title>
        <authorList>
            <person name="Duran D."/>
            <person name="Rey L."/>
            <person name="Navarro A."/>
            <person name="Busquets A."/>
            <person name="Imperial J."/>
            <person name="Ruiz-Argueso T."/>
        </authorList>
    </citation>
    <scope>NUCLEOTIDE SEQUENCE [LARGE SCALE GENOMIC DNA]</scope>
    <source>
        <strain evidence="2 3">CCBAU 23086</strain>
    </source>
</reference>
<protein>
    <submittedName>
        <fullName evidence="2">Uncharacterized protein</fullName>
    </submittedName>
</protein>
<evidence type="ECO:0000256" key="1">
    <source>
        <dbReference type="SAM" id="MobiDB-lite"/>
    </source>
</evidence>
<gene>
    <name evidence="2" type="ORF">CQ14_37065</name>
</gene>
<comment type="caution">
    <text evidence="2">The sequence shown here is derived from an EMBL/GenBank/DDBJ whole genome shotgun (WGS) entry which is preliminary data.</text>
</comment>
<sequence length="68" mass="7370">MTATCAALRACPPTDPIFRAEPAARFRRVRQIPADHRGGLDGVSGNPKQNEWHASDWPAFPRSGTNAA</sequence>
<proteinExistence type="predicted"/>
<dbReference type="Proteomes" id="UP000051660">
    <property type="component" value="Unassembled WGS sequence"/>
</dbReference>
<organism evidence="2 3">
    <name type="scientific">Bradyrhizobium lablabi</name>
    <dbReference type="NCBI Taxonomy" id="722472"/>
    <lineage>
        <taxon>Bacteria</taxon>
        <taxon>Pseudomonadati</taxon>
        <taxon>Pseudomonadota</taxon>
        <taxon>Alphaproteobacteria</taxon>
        <taxon>Hyphomicrobiales</taxon>
        <taxon>Nitrobacteraceae</taxon>
        <taxon>Bradyrhizobium</taxon>
    </lineage>
</organism>